<dbReference type="InterPro" id="IPR050638">
    <property type="entry name" value="AA-Vitamin_Transporters"/>
</dbReference>
<feature type="transmembrane region" description="Helical" evidence="7">
    <location>
        <begin position="275"/>
        <end position="292"/>
    </location>
</feature>
<feature type="transmembrane region" description="Helical" evidence="7">
    <location>
        <begin position="204"/>
        <end position="222"/>
    </location>
</feature>
<evidence type="ECO:0000256" key="1">
    <source>
        <dbReference type="ARBA" id="ARBA00004651"/>
    </source>
</evidence>
<accession>A0ABU5J0G5</accession>
<evidence type="ECO:0000256" key="4">
    <source>
        <dbReference type="ARBA" id="ARBA00022692"/>
    </source>
</evidence>
<dbReference type="Gene3D" id="1.10.3730.20">
    <property type="match status" value="1"/>
</dbReference>
<keyword evidence="10" id="KW-1185">Reference proteome</keyword>
<dbReference type="InterPro" id="IPR037185">
    <property type="entry name" value="EmrE-like"/>
</dbReference>
<evidence type="ECO:0000256" key="2">
    <source>
        <dbReference type="ARBA" id="ARBA00007362"/>
    </source>
</evidence>
<dbReference type="SUPFAM" id="SSF103481">
    <property type="entry name" value="Multidrug resistance efflux transporter EmrE"/>
    <property type="match status" value="2"/>
</dbReference>
<dbReference type="RefSeq" id="WP_322447171.1">
    <property type="nucleotide sequence ID" value="NZ_JAXOFX010000009.1"/>
</dbReference>
<evidence type="ECO:0000313" key="9">
    <source>
        <dbReference type="EMBL" id="MDZ5472871.1"/>
    </source>
</evidence>
<feature type="transmembrane region" description="Helical" evidence="7">
    <location>
        <begin position="172"/>
        <end position="192"/>
    </location>
</feature>
<feature type="transmembrane region" description="Helical" evidence="7">
    <location>
        <begin position="242"/>
        <end position="263"/>
    </location>
</feature>
<comment type="caution">
    <text evidence="9">The sequence shown here is derived from an EMBL/GenBank/DDBJ whole genome shotgun (WGS) entry which is preliminary data.</text>
</comment>
<proteinExistence type="inferred from homology"/>
<dbReference type="InterPro" id="IPR000620">
    <property type="entry name" value="EamA_dom"/>
</dbReference>
<name>A0ABU5J0G5_9BACI</name>
<evidence type="ECO:0000256" key="7">
    <source>
        <dbReference type="SAM" id="Phobius"/>
    </source>
</evidence>
<dbReference type="Pfam" id="PF00892">
    <property type="entry name" value="EamA"/>
    <property type="match status" value="2"/>
</dbReference>
<evidence type="ECO:0000256" key="6">
    <source>
        <dbReference type="ARBA" id="ARBA00023136"/>
    </source>
</evidence>
<evidence type="ECO:0000313" key="10">
    <source>
        <dbReference type="Proteomes" id="UP001290455"/>
    </source>
</evidence>
<gene>
    <name evidence="9" type="ORF">SM124_14150</name>
</gene>
<evidence type="ECO:0000256" key="3">
    <source>
        <dbReference type="ARBA" id="ARBA00022475"/>
    </source>
</evidence>
<feature type="transmembrane region" description="Helical" evidence="7">
    <location>
        <begin position="118"/>
        <end position="135"/>
    </location>
</feature>
<comment type="subcellular location">
    <subcellularLocation>
        <location evidence="1">Cell membrane</location>
        <topology evidence="1">Multi-pass membrane protein</topology>
    </subcellularLocation>
</comment>
<reference evidence="9 10" key="1">
    <citation type="submission" date="2023-11" db="EMBL/GenBank/DDBJ databases">
        <title>Bacillus jintuensis, isolated from a mudflat on the Beibu Gulf coast.</title>
        <authorList>
            <person name="Li M."/>
        </authorList>
    </citation>
    <scope>NUCLEOTIDE SEQUENCE [LARGE SCALE GENOMIC DNA]</scope>
    <source>
        <strain evidence="9 10">31A1R</strain>
    </source>
</reference>
<organism evidence="9 10">
    <name type="scientific">Robertmurraya mangrovi</name>
    <dbReference type="NCBI Taxonomy" id="3098077"/>
    <lineage>
        <taxon>Bacteria</taxon>
        <taxon>Bacillati</taxon>
        <taxon>Bacillota</taxon>
        <taxon>Bacilli</taxon>
        <taxon>Bacillales</taxon>
        <taxon>Bacillaceae</taxon>
        <taxon>Robertmurraya</taxon>
    </lineage>
</organism>
<comment type="similarity">
    <text evidence="2">Belongs to the EamA transporter family.</text>
</comment>
<feature type="transmembrane region" description="Helical" evidence="7">
    <location>
        <begin position="298"/>
        <end position="317"/>
    </location>
</feature>
<dbReference type="EMBL" id="JAXOFX010000009">
    <property type="protein sequence ID" value="MDZ5472871.1"/>
    <property type="molecule type" value="Genomic_DNA"/>
</dbReference>
<keyword evidence="4 7" id="KW-0812">Transmembrane</keyword>
<dbReference type="Proteomes" id="UP001290455">
    <property type="component" value="Unassembled WGS sequence"/>
</dbReference>
<feature type="transmembrane region" description="Helical" evidence="7">
    <location>
        <begin position="53"/>
        <end position="69"/>
    </location>
</feature>
<feature type="transmembrane region" description="Helical" evidence="7">
    <location>
        <begin position="21"/>
        <end position="41"/>
    </location>
</feature>
<keyword evidence="3" id="KW-1003">Cell membrane</keyword>
<dbReference type="PANTHER" id="PTHR32322">
    <property type="entry name" value="INNER MEMBRANE TRANSPORTER"/>
    <property type="match status" value="1"/>
</dbReference>
<keyword evidence="5 7" id="KW-1133">Transmembrane helix</keyword>
<evidence type="ECO:0000256" key="5">
    <source>
        <dbReference type="ARBA" id="ARBA00022989"/>
    </source>
</evidence>
<dbReference type="PANTHER" id="PTHR32322:SF18">
    <property type="entry name" value="S-ADENOSYLMETHIONINE_S-ADENOSYLHOMOCYSTEINE TRANSPORTER"/>
    <property type="match status" value="1"/>
</dbReference>
<sequence length="331" mass="36723">MQNILKRIQVKGGDGSVRLSPFVYMAAILNATIVGLSFLFTKIALEATSPSDTLGYRFLIAWFLLTIYMKKSKQKFNLQVKDKKTILTLIVLALFYPILFFSFQAWGLKYTTSAECGIILAFSPALTALFAAIFIKEKLNAMQISFIFLSIFGVVYIFLMNGMAIQVSQAKLLGIVFLVISCVSVSGYSVSARFLSVKYTPIQLTYIMITFGMIFFNLYAIGVKMAEGSVLDYFTLFTNVEFILAVIFLGVLSTLLTSFLSNYILSKLSASKSSIFTNLSTIISIAAGAIVLKESIEYYHIIGSMMIIFGVLGTNLYKGKNQKKMGIRKVS</sequence>
<feature type="transmembrane region" description="Helical" evidence="7">
    <location>
        <begin position="147"/>
        <end position="166"/>
    </location>
</feature>
<evidence type="ECO:0000259" key="8">
    <source>
        <dbReference type="Pfam" id="PF00892"/>
    </source>
</evidence>
<feature type="transmembrane region" description="Helical" evidence="7">
    <location>
        <begin position="85"/>
        <end position="106"/>
    </location>
</feature>
<feature type="domain" description="EamA" evidence="8">
    <location>
        <begin position="173"/>
        <end position="315"/>
    </location>
</feature>
<keyword evidence="6 7" id="KW-0472">Membrane</keyword>
<feature type="domain" description="EamA" evidence="8">
    <location>
        <begin position="23"/>
        <end position="158"/>
    </location>
</feature>
<protein>
    <submittedName>
        <fullName evidence="9">DMT family transporter</fullName>
    </submittedName>
</protein>